<dbReference type="InterPro" id="IPR017907">
    <property type="entry name" value="Znf_RING_CS"/>
</dbReference>
<dbReference type="PROSITE" id="PS00518">
    <property type="entry name" value="ZF_RING_1"/>
    <property type="match status" value="1"/>
</dbReference>
<organism evidence="6">
    <name type="scientific">Terrestrivirus sp</name>
    <dbReference type="NCBI Taxonomy" id="2487775"/>
    <lineage>
        <taxon>Viruses</taxon>
        <taxon>Varidnaviria</taxon>
        <taxon>Bamfordvirae</taxon>
        <taxon>Nucleocytoviricota</taxon>
        <taxon>Megaviricetes</taxon>
        <taxon>Imitervirales</taxon>
        <taxon>Mimiviridae</taxon>
        <taxon>Klosneuvirinae</taxon>
    </lineage>
</organism>
<keyword evidence="3" id="KW-0862">Zinc</keyword>
<dbReference type="Pfam" id="PF13445">
    <property type="entry name" value="zf-RING_UBOX"/>
    <property type="match status" value="1"/>
</dbReference>
<evidence type="ECO:0000256" key="4">
    <source>
        <dbReference type="PROSITE-ProRule" id="PRU00175"/>
    </source>
</evidence>
<evidence type="ECO:0000313" key="6">
    <source>
        <dbReference type="EMBL" id="AYV76259.1"/>
    </source>
</evidence>
<dbReference type="GO" id="GO:0008270">
    <property type="term" value="F:zinc ion binding"/>
    <property type="evidence" value="ECO:0007669"/>
    <property type="project" value="UniProtKB-KW"/>
</dbReference>
<evidence type="ECO:0000256" key="3">
    <source>
        <dbReference type="ARBA" id="ARBA00022833"/>
    </source>
</evidence>
<dbReference type="SUPFAM" id="SSF57850">
    <property type="entry name" value="RING/U-box"/>
    <property type="match status" value="1"/>
</dbReference>
<sequence>MNQNNNSIALPYTVRAHMNSTDSKTDSEIDSIDTQTDIESNITRSYKRIKQLTDTLKKLKKIDTATDYIEKDLNTRRGAVDLIEDYTNIRERVIRNAQSNNPNNIINDIDDIDDSSRYKKPLLSLRNVVRNISEKNPSQISTQLDELRTKHDWSGFYAYLKLDELKKSSQPVEVNILNEIDDDPYLVSPEIPKALGESFETITSASNKKALELIEEAGYMSEETILTLEPYEKTFNPFIKIPPYMSRPPAPFQPNKEINLENVNRPPNRMTIGQLYETLYANNNIKNNNIKKNDRKIPTKEELLEDQKRIREHFQRYNEEKYYKSEEDRQKELKIDASEIGYGASIRPLPLTIDEFRKNGGGNNKTNGDIAEYLIEQLQYKPAPEHFNNTDRKVNFNSLKNKYNGIVPDYASLYPSLSEWGELKKKLIFESDNGRFDIDKINRLYEKIYVRTYIDVDECENLDILNKEYEYTCSICTCIFNKPQYLQCRHTFCMDCIKSIHNSKCPLCVSPFTSQHIIPNKELEEMISVLRYKCGMCNKTHCMNDCPTYRTKCKQCKKEMSVDQFLVHVTKKSPNNNCSIATSCIHCNVMYYDLMINDHQKVCDKQYYKCNKCKKLIEKKNKQDHTSSCVSKCAHCKGIFGKDEVHFHELKCKAKLNKKYHRIGNWHKQK</sequence>
<reference evidence="6" key="1">
    <citation type="submission" date="2018-10" db="EMBL/GenBank/DDBJ databases">
        <title>Hidden diversity of soil giant viruses.</title>
        <authorList>
            <person name="Schulz F."/>
            <person name="Alteio L."/>
            <person name="Goudeau D."/>
            <person name="Ryan E.M."/>
            <person name="Malmstrom R.R."/>
            <person name="Blanchard J."/>
            <person name="Woyke T."/>
        </authorList>
    </citation>
    <scope>NUCLEOTIDE SEQUENCE</scope>
    <source>
        <strain evidence="6">TEV1</strain>
    </source>
</reference>
<dbReference type="InterPro" id="IPR013083">
    <property type="entry name" value="Znf_RING/FYVE/PHD"/>
</dbReference>
<evidence type="ECO:0000259" key="5">
    <source>
        <dbReference type="PROSITE" id="PS50089"/>
    </source>
</evidence>
<dbReference type="InterPro" id="IPR001841">
    <property type="entry name" value="Znf_RING"/>
</dbReference>
<accession>A0A3G4ZS49</accession>
<gene>
    <name evidence="6" type="ORF">Terrestrivirus5_81</name>
</gene>
<evidence type="ECO:0000256" key="2">
    <source>
        <dbReference type="ARBA" id="ARBA00022771"/>
    </source>
</evidence>
<keyword evidence="2 4" id="KW-0863">Zinc-finger</keyword>
<name>A0A3G4ZS49_9VIRU</name>
<dbReference type="PANTHER" id="PTHR10131">
    <property type="entry name" value="TNF RECEPTOR ASSOCIATED FACTOR"/>
    <property type="match status" value="1"/>
</dbReference>
<dbReference type="EMBL" id="MK071983">
    <property type="protein sequence ID" value="AYV76259.1"/>
    <property type="molecule type" value="Genomic_DNA"/>
</dbReference>
<dbReference type="SMART" id="SM00184">
    <property type="entry name" value="RING"/>
    <property type="match status" value="1"/>
</dbReference>
<evidence type="ECO:0000256" key="1">
    <source>
        <dbReference type="ARBA" id="ARBA00022723"/>
    </source>
</evidence>
<proteinExistence type="predicted"/>
<keyword evidence="1" id="KW-0479">Metal-binding</keyword>
<feature type="domain" description="RING-type" evidence="5">
    <location>
        <begin position="473"/>
        <end position="508"/>
    </location>
</feature>
<dbReference type="PROSITE" id="PS50089">
    <property type="entry name" value="ZF_RING_2"/>
    <property type="match status" value="1"/>
</dbReference>
<protein>
    <submittedName>
        <fullName evidence="6">RING finger protein 166-like protein</fullName>
    </submittedName>
</protein>
<dbReference type="Gene3D" id="3.30.40.10">
    <property type="entry name" value="Zinc/RING finger domain, C3HC4 (zinc finger)"/>
    <property type="match status" value="1"/>
</dbReference>
<dbReference type="PANTHER" id="PTHR10131:SF94">
    <property type="entry name" value="TNF RECEPTOR-ASSOCIATED FACTOR 4"/>
    <property type="match status" value="1"/>
</dbReference>
<dbReference type="InterPro" id="IPR027370">
    <property type="entry name" value="Znf-RING_euk"/>
</dbReference>